<dbReference type="InterPro" id="IPR036397">
    <property type="entry name" value="RNaseH_sf"/>
</dbReference>
<keyword evidence="3" id="KW-0695">RNA-directed DNA polymerase</keyword>
<evidence type="ECO:0000313" key="10">
    <source>
        <dbReference type="Proteomes" id="UP000663873"/>
    </source>
</evidence>
<feature type="non-terminal residue" evidence="7">
    <location>
        <position position="1"/>
    </location>
</feature>
<dbReference type="InterPro" id="IPR021109">
    <property type="entry name" value="Peptidase_aspartic_dom_sf"/>
</dbReference>
<dbReference type="Pfam" id="PF03184">
    <property type="entry name" value="DDE_1"/>
    <property type="match status" value="1"/>
</dbReference>
<evidence type="ECO:0000313" key="7">
    <source>
        <dbReference type="EMBL" id="CAF3101690.1"/>
    </source>
</evidence>
<dbReference type="InterPro" id="IPR001969">
    <property type="entry name" value="Aspartic_peptidase_AS"/>
</dbReference>
<name>A0A817NF34_9BILA</name>
<evidence type="ECO:0000256" key="1">
    <source>
        <dbReference type="ARBA" id="ARBA00022679"/>
    </source>
</evidence>
<dbReference type="GO" id="GO:0006508">
    <property type="term" value="P:proteolysis"/>
    <property type="evidence" value="ECO:0007669"/>
    <property type="project" value="InterPro"/>
</dbReference>
<evidence type="ECO:0000313" key="8">
    <source>
        <dbReference type="EMBL" id="CAF4495160.1"/>
    </source>
</evidence>
<dbReference type="AlphaFoldDB" id="A0A817NF34"/>
<dbReference type="Pfam" id="PF13975">
    <property type="entry name" value="gag-asp_proteas"/>
    <property type="match status" value="1"/>
</dbReference>
<evidence type="ECO:0000259" key="6">
    <source>
        <dbReference type="PROSITE" id="PS51253"/>
    </source>
</evidence>
<dbReference type="Proteomes" id="UP000663825">
    <property type="component" value="Unassembled WGS sequence"/>
</dbReference>
<proteinExistence type="predicted"/>
<keyword evidence="4" id="KW-0238">DNA-binding</keyword>
<dbReference type="PANTHER" id="PTHR19303">
    <property type="entry name" value="TRANSPOSON"/>
    <property type="match status" value="1"/>
</dbReference>
<dbReference type="Pfam" id="PF03221">
    <property type="entry name" value="HTH_Tnp_Tc5"/>
    <property type="match status" value="1"/>
</dbReference>
<dbReference type="SMART" id="SM00674">
    <property type="entry name" value="CENPB"/>
    <property type="match status" value="1"/>
</dbReference>
<evidence type="ECO:0000256" key="3">
    <source>
        <dbReference type="ARBA" id="ARBA00022918"/>
    </source>
</evidence>
<evidence type="ECO:0000256" key="4">
    <source>
        <dbReference type="ARBA" id="ARBA00023125"/>
    </source>
</evidence>
<feature type="compositionally biased region" description="Acidic residues" evidence="5">
    <location>
        <begin position="400"/>
        <end position="414"/>
    </location>
</feature>
<dbReference type="GO" id="GO:0005634">
    <property type="term" value="C:nucleus"/>
    <property type="evidence" value="ECO:0007669"/>
    <property type="project" value="TreeGrafter"/>
</dbReference>
<gene>
    <name evidence="7" type="ORF">TIS948_LOCUS6981</name>
    <name evidence="8" type="ORF">UJA718_LOCUS25920</name>
</gene>
<dbReference type="OrthoDB" id="9909311at2759"/>
<dbReference type="InterPro" id="IPR006600">
    <property type="entry name" value="HTH_CenpB_DNA-bd_dom"/>
</dbReference>
<dbReference type="PROSITE" id="PS51253">
    <property type="entry name" value="HTH_CENPB"/>
    <property type="match status" value="1"/>
</dbReference>
<dbReference type="EMBL" id="CAJOBP010006539">
    <property type="protein sequence ID" value="CAF4495160.1"/>
    <property type="molecule type" value="Genomic_DNA"/>
</dbReference>
<dbReference type="SUPFAM" id="SSF46689">
    <property type="entry name" value="Homeodomain-like"/>
    <property type="match status" value="1"/>
</dbReference>
<evidence type="ECO:0000256" key="5">
    <source>
        <dbReference type="SAM" id="MobiDB-lite"/>
    </source>
</evidence>
<dbReference type="Proteomes" id="UP000663873">
    <property type="component" value="Unassembled WGS sequence"/>
</dbReference>
<feature type="domain" description="HTH CENPB-type" evidence="6">
    <location>
        <begin position="8"/>
        <end position="81"/>
    </location>
</feature>
<protein>
    <recommendedName>
        <fullName evidence="6">HTH CENPB-type domain-containing protein</fullName>
    </recommendedName>
</protein>
<dbReference type="PANTHER" id="PTHR19303:SF73">
    <property type="entry name" value="PROTEIN PDC2"/>
    <property type="match status" value="1"/>
</dbReference>
<dbReference type="GO" id="GO:0004190">
    <property type="term" value="F:aspartic-type endopeptidase activity"/>
    <property type="evidence" value="ECO:0007669"/>
    <property type="project" value="InterPro"/>
</dbReference>
<dbReference type="CDD" id="cd00303">
    <property type="entry name" value="retropepsin_like"/>
    <property type="match status" value="1"/>
</dbReference>
<dbReference type="GO" id="GO:0003964">
    <property type="term" value="F:RNA-directed DNA polymerase activity"/>
    <property type="evidence" value="ECO:0007669"/>
    <property type="project" value="UniProtKB-KW"/>
</dbReference>
<dbReference type="Gene3D" id="1.10.10.60">
    <property type="entry name" value="Homeodomain-like"/>
    <property type="match status" value="1"/>
</dbReference>
<evidence type="ECO:0000313" key="9">
    <source>
        <dbReference type="Proteomes" id="UP000663825"/>
    </source>
</evidence>
<dbReference type="SUPFAM" id="SSF50630">
    <property type="entry name" value="Acid proteases"/>
    <property type="match status" value="1"/>
</dbReference>
<keyword evidence="1" id="KW-0808">Transferase</keyword>
<dbReference type="GO" id="GO:0003677">
    <property type="term" value="F:DNA binding"/>
    <property type="evidence" value="ECO:0007669"/>
    <property type="project" value="UniProtKB-KW"/>
</dbReference>
<organism evidence="7 9">
    <name type="scientific">Rotaria socialis</name>
    <dbReference type="NCBI Taxonomy" id="392032"/>
    <lineage>
        <taxon>Eukaryota</taxon>
        <taxon>Metazoa</taxon>
        <taxon>Spiralia</taxon>
        <taxon>Gnathifera</taxon>
        <taxon>Rotifera</taxon>
        <taxon>Eurotatoria</taxon>
        <taxon>Bdelloidea</taxon>
        <taxon>Philodinida</taxon>
        <taxon>Philodinidae</taxon>
        <taxon>Rotaria</taxon>
    </lineage>
</organism>
<feature type="region of interest" description="Disordered" evidence="5">
    <location>
        <begin position="398"/>
        <end position="417"/>
    </location>
</feature>
<dbReference type="EMBL" id="CAJNXB010000816">
    <property type="protein sequence ID" value="CAF3101690.1"/>
    <property type="molecule type" value="Genomic_DNA"/>
</dbReference>
<dbReference type="Gene3D" id="2.40.70.10">
    <property type="entry name" value="Acid Proteases"/>
    <property type="match status" value="1"/>
</dbReference>
<comment type="caution">
    <text evidence="7">The sequence shown here is derived from an EMBL/GenBank/DDBJ whole genome shotgun (WGS) entry which is preliminary data.</text>
</comment>
<reference evidence="7" key="1">
    <citation type="submission" date="2021-02" db="EMBL/GenBank/DDBJ databases">
        <authorList>
            <person name="Nowell W R."/>
        </authorList>
    </citation>
    <scope>NUCLEOTIDE SEQUENCE</scope>
</reference>
<evidence type="ECO:0000256" key="2">
    <source>
        <dbReference type="ARBA" id="ARBA00022695"/>
    </source>
</evidence>
<accession>A0A817NF34</accession>
<dbReference type="InterPro" id="IPR050863">
    <property type="entry name" value="CenT-Element_Derived"/>
</dbReference>
<dbReference type="PROSITE" id="PS00141">
    <property type="entry name" value="ASP_PROTEASE"/>
    <property type="match status" value="1"/>
</dbReference>
<dbReference type="InterPro" id="IPR004875">
    <property type="entry name" value="DDE_SF_endonuclease_dom"/>
</dbReference>
<dbReference type="Gene3D" id="3.30.420.10">
    <property type="entry name" value="Ribonuclease H-like superfamily/Ribonuclease H"/>
    <property type="match status" value="1"/>
</dbReference>
<dbReference type="InterPro" id="IPR009057">
    <property type="entry name" value="Homeodomain-like_sf"/>
</dbReference>
<sequence>SSNCNKGIKRKSKDENRQKIDELVFEWFTQQRAKQIPISGPILQEKARQAAEQLGYTSETFKASSGWLEKFRNRHAISFRTINGESASVDNSTVEEWTPRLSKILDGFDENDAFNADETSLCYRATPDRLLVISKEECKGGKKSKERLTVLLCLNLAGTEKLKPVVIGKSQRPRCFKKITTSKLPVIWLPNRTAWMTCNLFTDWLITINNQMKKKNRKILLFIDNAPCHVINHDLSNIKIVFFPPNTTSKCQPLDQGVIHSFKCYYRQKLVKHIISQCALAQTADQISITVLDAIKWIDLSWKNVTENTIKNCFRAAGFIRSSSTPSSSMTNMDIIVETYIESNNSDNPLQQLHSLLVHRRIGGSQLTAAKFVNIDSCIPTFNEWDDSEHPKTYIQVTQDDNEEEEGEEEEEALLEQPPNLSEALEIMKKLHLFASIEQPQLHNLISDLESQLTDIYLDSKAYSGSTAARKAEDAGLTPSEGDYRLVRSVTIPSLQINNKQHEAIVDTGSAVTIINQQLLKKIYRTRFIYKKKLHESANCTSIDIIGEIQLEVKIPGHKTLIIADVETNLNTDILLGNDWIMQHNVIIESLQWHITLIDQNRHELATAPFVQPSNLQFSATNRQRTLSTNTQLRNMSYQAELNNHIILPVSSEDANYQSTHFQSFIYKRNNTRKSGFCDSLLREKRKARFTDFICGKEHHEEQQHHSFASECYPSAASLENDTINILDEETLNYNDKEGGHVRDEPSNEIEKMSDDGIQQDAMNDQNQQYINHKPLTRSQRKKCKHRAKRYQYEIIRNIYHKFTITDIKKILIFMDIPYVNISVFGSTLILGVKNEQI</sequence>
<keyword evidence="2" id="KW-0548">Nucleotidyltransferase</keyword>
<keyword evidence="10" id="KW-1185">Reference proteome</keyword>